<dbReference type="Proteomes" id="UP001335648">
    <property type="component" value="Unassembled WGS sequence"/>
</dbReference>
<protein>
    <submittedName>
        <fullName evidence="1">Uncharacterized protein</fullName>
    </submittedName>
</protein>
<evidence type="ECO:0000313" key="1">
    <source>
        <dbReference type="EMBL" id="KAK5887241.1"/>
    </source>
</evidence>
<accession>A0AAN8GPX2</accession>
<reference evidence="1 2" key="1">
    <citation type="journal article" date="2023" name="Mol. Biol. Evol.">
        <title>Genomics of Secondarily Temperate Adaptation in the Only Non-Antarctic Icefish.</title>
        <authorList>
            <person name="Rivera-Colon A.G."/>
            <person name="Rayamajhi N."/>
            <person name="Minhas B.F."/>
            <person name="Madrigal G."/>
            <person name="Bilyk K.T."/>
            <person name="Yoon V."/>
            <person name="Hune M."/>
            <person name="Gregory S."/>
            <person name="Cheng C.H.C."/>
            <person name="Catchen J.M."/>
        </authorList>
    </citation>
    <scope>NUCLEOTIDE SEQUENCE [LARGE SCALE GENOMIC DNA]</scope>
    <source>
        <strain evidence="1">JC2023a</strain>
    </source>
</reference>
<name>A0AAN8GPX2_9TELE</name>
<dbReference type="AlphaFoldDB" id="A0AAN8GPX2"/>
<keyword evidence="2" id="KW-1185">Reference proteome</keyword>
<gene>
    <name evidence="1" type="ORF">CesoFtcFv8_015862</name>
</gene>
<proteinExistence type="predicted"/>
<organism evidence="1 2">
    <name type="scientific">Champsocephalus esox</name>
    <name type="common">pike icefish</name>
    <dbReference type="NCBI Taxonomy" id="159716"/>
    <lineage>
        <taxon>Eukaryota</taxon>
        <taxon>Metazoa</taxon>
        <taxon>Chordata</taxon>
        <taxon>Craniata</taxon>
        <taxon>Vertebrata</taxon>
        <taxon>Euteleostomi</taxon>
        <taxon>Actinopterygii</taxon>
        <taxon>Neopterygii</taxon>
        <taxon>Teleostei</taxon>
        <taxon>Neoteleostei</taxon>
        <taxon>Acanthomorphata</taxon>
        <taxon>Eupercaria</taxon>
        <taxon>Perciformes</taxon>
        <taxon>Notothenioidei</taxon>
        <taxon>Channichthyidae</taxon>
        <taxon>Champsocephalus</taxon>
    </lineage>
</organism>
<sequence length="67" mass="7779">MLAEHPDLPAQICRHQCEGEAGTTPTQQTIRQPNKRHRDRHADIERLESSPFRLAVFTSKFFAFFVL</sequence>
<evidence type="ECO:0000313" key="2">
    <source>
        <dbReference type="Proteomes" id="UP001335648"/>
    </source>
</evidence>
<comment type="caution">
    <text evidence="1">The sequence shown here is derived from an EMBL/GenBank/DDBJ whole genome shotgun (WGS) entry which is preliminary data.</text>
</comment>
<dbReference type="EMBL" id="JAULUE010002058">
    <property type="protein sequence ID" value="KAK5887241.1"/>
    <property type="molecule type" value="Genomic_DNA"/>
</dbReference>